<dbReference type="PANTHER" id="PTHR44846">
    <property type="entry name" value="MANNOSYL-D-GLYCERATE TRANSPORT/METABOLISM SYSTEM REPRESSOR MNGR-RELATED"/>
    <property type="match status" value="1"/>
</dbReference>
<evidence type="ECO:0000259" key="4">
    <source>
        <dbReference type="PROSITE" id="PS50949"/>
    </source>
</evidence>
<keyword evidence="2" id="KW-0238">DNA-binding</keyword>
<dbReference type="SMART" id="SM00345">
    <property type="entry name" value="HTH_GNTR"/>
    <property type="match status" value="1"/>
</dbReference>
<dbReference type="GO" id="GO:0045892">
    <property type="term" value="P:negative regulation of DNA-templated transcription"/>
    <property type="evidence" value="ECO:0007669"/>
    <property type="project" value="TreeGrafter"/>
</dbReference>
<organism evidence="5 6">
    <name type="scientific">Ruicaihuangia caeni</name>
    <dbReference type="NCBI Taxonomy" id="3042517"/>
    <lineage>
        <taxon>Bacteria</taxon>
        <taxon>Bacillati</taxon>
        <taxon>Actinomycetota</taxon>
        <taxon>Actinomycetes</taxon>
        <taxon>Micrococcales</taxon>
        <taxon>Microbacteriaceae</taxon>
        <taxon>Ruicaihuangia</taxon>
    </lineage>
</organism>
<evidence type="ECO:0000313" key="6">
    <source>
        <dbReference type="Proteomes" id="UP001321506"/>
    </source>
</evidence>
<dbReference type="PANTHER" id="PTHR44846:SF17">
    <property type="entry name" value="GNTR-FAMILY TRANSCRIPTIONAL REGULATOR"/>
    <property type="match status" value="1"/>
</dbReference>
<dbReference type="Proteomes" id="UP001321506">
    <property type="component" value="Unassembled WGS sequence"/>
</dbReference>
<keyword evidence="1" id="KW-0805">Transcription regulation</keyword>
<accession>A0AAW6T862</accession>
<dbReference type="Gene3D" id="3.40.1410.10">
    <property type="entry name" value="Chorismate lyase-like"/>
    <property type="match status" value="1"/>
</dbReference>
<dbReference type="Pfam" id="PF07702">
    <property type="entry name" value="UTRA"/>
    <property type="match status" value="1"/>
</dbReference>
<sequence length="249" mass="28045">MTDNIDTADRRPLAAVLRDKIIDQIRQMELGPGDALPTEREFTELFGVSRPTVREALRLLEQEGWVRSRQGKGRFVTAQNPIDRPLTTLEGVTDLMATRGYRPENRVLSVTVSTASVQESTDLDLGLDAAVVRLERARYRDDTLLVYSTDTFARDLIPGSLDEIDWSGSLFDIMESLGHAPDFSYAAIKADAFPANAARALRVKQNEPWLVMRQKVIARSGRPILLALDYHRADSFTFNVIRKREPSSR</sequence>
<dbReference type="CDD" id="cd07377">
    <property type="entry name" value="WHTH_GntR"/>
    <property type="match status" value="1"/>
</dbReference>
<dbReference type="InterPro" id="IPR011663">
    <property type="entry name" value="UTRA"/>
</dbReference>
<reference evidence="5 6" key="1">
    <citation type="submission" date="2023-04" db="EMBL/GenBank/DDBJ databases">
        <title>Klugiella caeni sp. nov. isolated from the sludge of biochemical tank.</title>
        <authorList>
            <person name="Geng K."/>
        </authorList>
    </citation>
    <scope>NUCLEOTIDE SEQUENCE [LARGE SCALE GENOMIC DNA]</scope>
    <source>
        <strain evidence="5 6">YN-L-19</strain>
    </source>
</reference>
<keyword evidence="6" id="KW-1185">Reference proteome</keyword>
<name>A0AAW6T862_9MICO</name>
<dbReference type="GO" id="GO:0003677">
    <property type="term" value="F:DNA binding"/>
    <property type="evidence" value="ECO:0007669"/>
    <property type="project" value="UniProtKB-KW"/>
</dbReference>
<dbReference type="GO" id="GO:0003700">
    <property type="term" value="F:DNA-binding transcription factor activity"/>
    <property type="evidence" value="ECO:0007669"/>
    <property type="project" value="InterPro"/>
</dbReference>
<dbReference type="InterPro" id="IPR036388">
    <property type="entry name" value="WH-like_DNA-bd_sf"/>
</dbReference>
<dbReference type="Pfam" id="PF00392">
    <property type="entry name" value="GntR"/>
    <property type="match status" value="1"/>
</dbReference>
<dbReference type="SUPFAM" id="SSF46785">
    <property type="entry name" value="Winged helix' DNA-binding domain"/>
    <property type="match status" value="1"/>
</dbReference>
<dbReference type="AlphaFoldDB" id="A0AAW6T862"/>
<dbReference type="InterPro" id="IPR036390">
    <property type="entry name" value="WH_DNA-bd_sf"/>
</dbReference>
<feature type="domain" description="HTH gntR-type" evidence="4">
    <location>
        <begin position="11"/>
        <end position="79"/>
    </location>
</feature>
<evidence type="ECO:0000256" key="3">
    <source>
        <dbReference type="ARBA" id="ARBA00023163"/>
    </source>
</evidence>
<keyword evidence="3" id="KW-0804">Transcription</keyword>
<dbReference type="PRINTS" id="PR00035">
    <property type="entry name" value="HTHGNTR"/>
</dbReference>
<dbReference type="InterPro" id="IPR000524">
    <property type="entry name" value="Tscrpt_reg_HTH_GntR"/>
</dbReference>
<dbReference type="InterPro" id="IPR050679">
    <property type="entry name" value="Bact_HTH_transcr_reg"/>
</dbReference>
<dbReference type="PROSITE" id="PS50949">
    <property type="entry name" value="HTH_GNTR"/>
    <property type="match status" value="1"/>
</dbReference>
<comment type="caution">
    <text evidence="5">The sequence shown here is derived from an EMBL/GenBank/DDBJ whole genome shotgun (WGS) entry which is preliminary data.</text>
</comment>
<protein>
    <submittedName>
        <fullName evidence="5">GntR family transcriptional regulator</fullName>
    </submittedName>
</protein>
<dbReference type="EMBL" id="JASATX010000002">
    <property type="protein sequence ID" value="MDI2098494.1"/>
    <property type="molecule type" value="Genomic_DNA"/>
</dbReference>
<dbReference type="Gene3D" id="1.10.10.10">
    <property type="entry name" value="Winged helix-like DNA-binding domain superfamily/Winged helix DNA-binding domain"/>
    <property type="match status" value="1"/>
</dbReference>
<evidence type="ECO:0000256" key="2">
    <source>
        <dbReference type="ARBA" id="ARBA00023125"/>
    </source>
</evidence>
<dbReference type="SMART" id="SM00866">
    <property type="entry name" value="UTRA"/>
    <property type="match status" value="1"/>
</dbReference>
<dbReference type="InterPro" id="IPR028978">
    <property type="entry name" value="Chorismate_lyase_/UTRA_dom_sf"/>
</dbReference>
<dbReference type="SUPFAM" id="SSF64288">
    <property type="entry name" value="Chorismate lyase-like"/>
    <property type="match status" value="1"/>
</dbReference>
<dbReference type="RefSeq" id="WP_281488284.1">
    <property type="nucleotide sequence ID" value="NZ_CP159582.1"/>
</dbReference>
<gene>
    <name evidence="5" type="ORF">QF206_05900</name>
</gene>
<evidence type="ECO:0000313" key="5">
    <source>
        <dbReference type="EMBL" id="MDI2098494.1"/>
    </source>
</evidence>
<evidence type="ECO:0000256" key="1">
    <source>
        <dbReference type="ARBA" id="ARBA00023015"/>
    </source>
</evidence>
<proteinExistence type="predicted"/>